<gene>
    <name evidence="1" type="ORF">I8752_14145</name>
</gene>
<dbReference type="InterPro" id="IPR027417">
    <property type="entry name" value="P-loop_NTPase"/>
</dbReference>
<reference evidence="1 2" key="1">
    <citation type="journal article" date="2021" name="Int. J. Syst. Evol. Microbiol.">
        <title>Amazonocrinis nigriterrae gen. nov., sp. nov., Atlanticothrix silvestris gen. nov., sp. nov. and Dendronalium phyllosphericum gen. nov., sp. nov., nostocacean cyanobacteria from Brazilian environments.</title>
        <authorList>
            <person name="Alvarenga D.O."/>
            <person name="Andreote A.P.D."/>
            <person name="Branco L.H.Z."/>
            <person name="Delbaje E."/>
            <person name="Cruz R.B."/>
            <person name="Varani A.M."/>
            <person name="Fiore M.F."/>
        </authorList>
    </citation>
    <scope>NUCLEOTIDE SEQUENCE [LARGE SCALE GENOMIC DNA]</scope>
    <source>
        <strain evidence="1 2">CENA369</strain>
    </source>
</reference>
<proteinExistence type="predicted"/>
<dbReference type="Pfam" id="PF13671">
    <property type="entry name" value="AAA_33"/>
    <property type="match status" value="1"/>
</dbReference>
<dbReference type="Gene3D" id="3.40.50.300">
    <property type="entry name" value="P-loop containing nucleotide triphosphate hydrolases"/>
    <property type="match status" value="1"/>
</dbReference>
<sequence>MKKPLLIVVTGCPGSGKTTLAHTLARKIGCPAMCRDEIKEGFVNTMKSSHEALEKDVNKGIYSTFFEILEFLLSKQITLIAEAAFQHHLWTPPLEKLSQISQIKIIVCTVDPHLARSRFIQRGLSDPNRIRFHGDWGVRAAQKGIELPLVNYEPPLLPIPTLEVDTSEGYRPSLNDIESFLLKSSELSTCDSSAE</sequence>
<dbReference type="AlphaFoldDB" id="A0A8J7I1A8"/>
<organism evidence="1 2">
    <name type="scientific">Dendronalium phyllosphericum CENA369</name>
    <dbReference type="NCBI Taxonomy" id="1725256"/>
    <lineage>
        <taxon>Bacteria</taxon>
        <taxon>Bacillati</taxon>
        <taxon>Cyanobacteriota</taxon>
        <taxon>Cyanophyceae</taxon>
        <taxon>Nostocales</taxon>
        <taxon>Nostocaceae</taxon>
        <taxon>Dendronalium</taxon>
        <taxon>Dendronalium phyllosphericum</taxon>
    </lineage>
</organism>
<accession>A0A8J7I1A8</accession>
<dbReference type="SUPFAM" id="SSF52540">
    <property type="entry name" value="P-loop containing nucleoside triphosphate hydrolases"/>
    <property type="match status" value="1"/>
</dbReference>
<dbReference type="PANTHER" id="PTHR37807">
    <property type="entry name" value="OS07G0160300 PROTEIN"/>
    <property type="match status" value="1"/>
</dbReference>
<keyword evidence="2" id="KW-1185">Reference proteome</keyword>
<protein>
    <submittedName>
        <fullName evidence="1">AAA family ATPase</fullName>
    </submittedName>
</protein>
<dbReference type="PANTHER" id="PTHR37807:SF3">
    <property type="entry name" value="OS07G0160300 PROTEIN"/>
    <property type="match status" value="1"/>
</dbReference>
<dbReference type="Proteomes" id="UP000662314">
    <property type="component" value="Unassembled WGS sequence"/>
</dbReference>
<evidence type="ECO:0000313" key="2">
    <source>
        <dbReference type="Proteomes" id="UP000662314"/>
    </source>
</evidence>
<name>A0A8J7I1A8_9NOST</name>
<evidence type="ECO:0000313" key="1">
    <source>
        <dbReference type="EMBL" id="MBH8574140.1"/>
    </source>
</evidence>
<dbReference type="EMBL" id="JAECZA010000057">
    <property type="protein sequence ID" value="MBH8574140.1"/>
    <property type="molecule type" value="Genomic_DNA"/>
</dbReference>
<dbReference type="RefSeq" id="WP_214432957.1">
    <property type="nucleotide sequence ID" value="NZ_CAWPUQ010000292.1"/>
</dbReference>
<comment type="caution">
    <text evidence="1">The sequence shown here is derived from an EMBL/GenBank/DDBJ whole genome shotgun (WGS) entry which is preliminary data.</text>
</comment>